<proteinExistence type="predicted"/>
<reference evidence="11" key="1">
    <citation type="submission" date="2016-06" db="EMBL/GenBank/DDBJ databases">
        <title>Parallel loss of symbiosis genes in relatives of nitrogen-fixing non-legume Parasponia.</title>
        <authorList>
            <person name="Van Velzen R."/>
            <person name="Holmer R."/>
            <person name="Bu F."/>
            <person name="Rutten L."/>
            <person name="Van Zeijl A."/>
            <person name="Liu W."/>
            <person name="Santuari L."/>
            <person name="Cao Q."/>
            <person name="Sharma T."/>
            <person name="Shen D."/>
            <person name="Roswanjaya Y."/>
            <person name="Wardhani T."/>
            <person name="Kalhor M.S."/>
            <person name="Jansen J."/>
            <person name="Van den Hoogen J."/>
            <person name="Gungor B."/>
            <person name="Hartog M."/>
            <person name="Hontelez J."/>
            <person name="Verver J."/>
            <person name="Yang W.-C."/>
            <person name="Schijlen E."/>
            <person name="Repin R."/>
            <person name="Schilthuizen M."/>
            <person name="Schranz E."/>
            <person name="Heidstra R."/>
            <person name="Miyata K."/>
            <person name="Fedorova E."/>
            <person name="Kohlen W."/>
            <person name="Bisseling T."/>
            <person name="Smit S."/>
            <person name="Geurts R."/>
        </authorList>
    </citation>
    <scope>NUCLEOTIDE SEQUENCE [LARGE SCALE GENOMIC DNA]</scope>
    <source>
        <strain evidence="11">cv. RG33-2</strain>
    </source>
</reference>
<dbReference type="SMART" id="SM00490">
    <property type="entry name" value="HELICc"/>
    <property type="match status" value="1"/>
</dbReference>
<evidence type="ECO:0000256" key="3">
    <source>
        <dbReference type="ARBA" id="ARBA00022801"/>
    </source>
</evidence>
<evidence type="ECO:0000256" key="4">
    <source>
        <dbReference type="ARBA" id="ARBA00022806"/>
    </source>
</evidence>
<evidence type="ECO:0000259" key="9">
    <source>
        <dbReference type="PROSITE" id="PS51194"/>
    </source>
</evidence>
<gene>
    <name evidence="10" type="ORF">TorRG33x02_122490</name>
</gene>
<evidence type="ECO:0000256" key="1">
    <source>
        <dbReference type="ARBA" id="ARBA00012552"/>
    </source>
</evidence>
<evidence type="ECO:0000259" key="8">
    <source>
        <dbReference type="PROSITE" id="PS51192"/>
    </source>
</evidence>
<dbReference type="PANTHER" id="PTHR47958">
    <property type="entry name" value="ATP-DEPENDENT RNA HELICASE DBP3"/>
    <property type="match status" value="1"/>
</dbReference>
<accession>A0A2P5F2A9</accession>
<protein>
    <recommendedName>
        <fullName evidence="1">RNA helicase</fullName>
        <ecNumber evidence="1">3.6.4.13</ecNumber>
    </recommendedName>
</protein>
<dbReference type="STRING" id="63057.A0A2P5F2A9"/>
<dbReference type="PROSITE" id="PS51194">
    <property type="entry name" value="HELICASE_CTER"/>
    <property type="match status" value="1"/>
</dbReference>
<dbReference type="Gene3D" id="3.40.50.300">
    <property type="entry name" value="P-loop containing nucleotide triphosphate hydrolases"/>
    <property type="match status" value="2"/>
</dbReference>
<dbReference type="GO" id="GO:0005524">
    <property type="term" value="F:ATP binding"/>
    <property type="evidence" value="ECO:0007669"/>
    <property type="project" value="UniProtKB-KW"/>
</dbReference>
<feature type="domain" description="Helicase ATP-binding" evidence="8">
    <location>
        <begin position="28"/>
        <end position="171"/>
    </location>
</feature>
<keyword evidence="3" id="KW-0378">Hydrolase</keyword>
<organism evidence="10 11">
    <name type="scientific">Trema orientale</name>
    <name type="common">Charcoal tree</name>
    <name type="synonym">Celtis orientalis</name>
    <dbReference type="NCBI Taxonomy" id="63057"/>
    <lineage>
        <taxon>Eukaryota</taxon>
        <taxon>Viridiplantae</taxon>
        <taxon>Streptophyta</taxon>
        <taxon>Embryophyta</taxon>
        <taxon>Tracheophyta</taxon>
        <taxon>Spermatophyta</taxon>
        <taxon>Magnoliopsida</taxon>
        <taxon>eudicotyledons</taxon>
        <taxon>Gunneridae</taxon>
        <taxon>Pentapetalae</taxon>
        <taxon>rosids</taxon>
        <taxon>fabids</taxon>
        <taxon>Rosales</taxon>
        <taxon>Cannabaceae</taxon>
        <taxon>Trema</taxon>
    </lineage>
</organism>
<comment type="catalytic activity">
    <reaction evidence="7">
        <text>ATP + H2O = ADP + phosphate + H(+)</text>
        <dbReference type="Rhea" id="RHEA:13065"/>
        <dbReference type="ChEBI" id="CHEBI:15377"/>
        <dbReference type="ChEBI" id="CHEBI:15378"/>
        <dbReference type="ChEBI" id="CHEBI:30616"/>
        <dbReference type="ChEBI" id="CHEBI:43474"/>
        <dbReference type="ChEBI" id="CHEBI:456216"/>
        <dbReference type="EC" id="3.6.4.13"/>
    </reaction>
</comment>
<keyword evidence="4" id="KW-0347">Helicase</keyword>
<evidence type="ECO:0000256" key="7">
    <source>
        <dbReference type="ARBA" id="ARBA00047984"/>
    </source>
</evidence>
<keyword evidence="10" id="KW-0396">Initiation factor</keyword>
<sequence length="344" mass="39191">MSSTSSEVAPPAEGSQQLELVQHISSCVLEQLDYDLMECQGLVLAPTRELALEAEKVIRELGDSLAVKVHACVDGRSVQEDVSTLSGGVHVVVGTPIRVLDLMTRQRLRPDYIIMVVLAEFSEMRSRGYSDQVYDILRLLPRPILAREFSATTPPAAVTRNFVNNPVSNLVERDELTRKAIKHYYVNIEREEWKFETLCDFYETLAIGTDQRHVIFVNTKHKVDWLTDQMRARDHAVSAIHEDMDQNAKDAIMREFRSSSCPVLITTDMLAHGDDVQQASLVINYDLPTRPEYYLHRVGRIGRFGRKGMTMNFVIKDDERMISSIQKFYNVQIDELPSNFADLL</sequence>
<dbReference type="EC" id="3.6.4.13" evidence="1"/>
<dbReference type="AlphaFoldDB" id="A0A2P5F2A9"/>
<comment type="caution">
    <text evidence="10">The sequence shown here is derived from an EMBL/GenBank/DDBJ whole genome shotgun (WGS) entry which is preliminary data.</text>
</comment>
<dbReference type="InterPro" id="IPR027417">
    <property type="entry name" value="P-loop_NTPase"/>
</dbReference>
<evidence type="ECO:0000256" key="2">
    <source>
        <dbReference type="ARBA" id="ARBA00022741"/>
    </source>
</evidence>
<dbReference type="EMBL" id="JXTC01000070">
    <property type="protein sequence ID" value="PON91918.1"/>
    <property type="molecule type" value="Genomic_DNA"/>
</dbReference>
<feature type="domain" description="Helicase C-terminal" evidence="9">
    <location>
        <begin position="197"/>
        <end position="344"/>
    </location>
</feature>
<evidence type="ECO:0000256" key="5">
    <source>
        <dbReference type="ARBA" id="ARBA00022840"/>
    </source>
</evidence>
<dbReference type="SMART" id="SM00487">
    <property type="entry name" value="DEXDc"/>
    <property type="match status" value="1"/>
</dbReference>
<name>A0A2P5F2A9_TREOI</name>
<dbReference type="GO" id="GO:0003723">
    <property type="term" value="F:RNA binding"/>
    <property type="evidence" value="ECO:0007669"/>
    <property type="project" value="UniProtKB-KW"/>
</dbReference>
<dbReference type="FunFam" id="3.40.50.300:FF:000031">
    <property type="entry name" value="Eukaryotic initiation factor 4A-III"/>
    <property type="match status" value="1"/>
</dbReference>
<keyword evidence="6" id="KW-0694">RNA-binding</keyword>
<dbReference type="Proteomes" id="UP000237000">
    <property type="component" value="Unassembled WGS sequence"/>
</dbReference>
<dbReference type="InterPro" id="IPR014001">
    <property type="entry name" value="Helicase_ATP-bd"/>
</dbReference>
<dbReference type="GO" id="GO:0003724">
    <property type="term" value="F:RNA helicase activity"/>
    <property type="evidence" value="ECO:0007669"/>
    <property type="project" value="UniProtKB-EC"/>
</dbReference>
<dbReference type="OrthoDB" id="10282403at2759"/>
<evidence type="ECO:0000313" key="11">
    <source>
        <dbReference type="Proteomes" id="UP000237000"/>
    </source>
</evidence>
<dbReference type="CDD" id="cd18787">
    <property type="entry name" value="SF2_C_DEAD"/>
    <property type="match status" value="1"/>
</dbReference>
<dbReference type="GO" id="GO:0016787">
    <property type="term" value="F:hydrolase activity"/>
    <property type="evidence" value="ECO:0007669"/>
    <property type="project" value="UniProtKB-KW"/>
</dbReference>
<keyword evidence="11" id="KW-1185">Reference proteome</keyword>
<evidence type="ECO:0000313" key="10">
    <source>
        <dbReference type="EMBL" id="PON91918.1"/>
    </source>
</evidence>
<dbReference type="GO" id="GO:0003743">
    <property type="term" value="F:translation initiation factor activity"/>
    <property type="evidence" value="ECO:0007669"/>
    <property type="project" value="UniProtKB-KW"/>
</dbReference>
<dbReference type="InterPro" id="IPR011545">
    <property type="entry name" value="DEAD/DEAH_box_helicase_dom"/>
</dbReference>
<dbReference type="Pfam" id="PF00271">
    <property type="entry name" value="Helicase_C"/>
    <property type="match status" value="1"/>
</dbReference>
<dbReference type="Pfam" id="PF00270">
    <property type="entry name" value="DEAD"/>
    <property type="match status" value="1"/>
</dbReference>
<dbReference type="PROSITE" id="PS51192">
    <property type="entry name" value="HELICASE_ATP_BIND_1"/>
    <property type="match status" value="1"/>
</dbReference>
<keyword evidence="10" id="KW-0648">Protein biosynthesis</keyword>
<keyword evidence="2" id="KW-0547">Nucleotide-binding</keyword>
<evidence type="ECO:0000256" key="6">
    <source>
        <dbReference type="ARBA" id="ARBA00022884"/>
    </source>
</evidence>
<dbReference type="SUPFAM" id="SSF52540">
    <property type="entry name" value="P-loop containing nucleoside triphosphate hydrolases"/>
    <property type="match status" value="1"/>
</dbReference>
<keyword evidence="5" id="KW-0067">ATP-binding</keyword>
<dbReference type="InParanoid" id="A0A2P5F2A9"/>
<dbReference type="InterPro" id="IPR001650">
    <property type="entry name" value="Helicase_C-like"/>
</dbReference>